<evidence type="ECO:0000256" key="1">
    <source>
        <dbReference type="SAM" id="Coils"/>
    </source>
</evidence>
<evidence type="ECO:0000313" key="3">
    <source>
        <dbReference type="EMBL" id="PPQ91833.1"/>
    </source>
</evidence>
<sequence length="812" mass="88128">MATDSSSQETVAVVFLAEASLVVGQEFCKKLTDYSTALIKRLHDNHLSAKFKIAFVSYGTADTAPSPILCKRFFSDRPVFFKEMMEDVSHFGIGLTNSGGGKGMAALDGFAAALELFDILQTYSPPREGPNGQSVISHIIHIAASSPDSSLHPLCNDNAALDNIDWDSLPQEIKKASPILVPGLSRFQDLYTSIVTGGSTPWFTVYNPHVIHLAPFPPPLPTKGTPTKRTNDQPIERAPEPKRPRLQPNTESPKPLPKAANPQPQLIAPVSSHAQPIRPAPAMPQMNTLKLPPGGLQTHLTAGQINDKLKEAAVRISELQTRVAAAKAAGDFKLAEELTNEMRGKAESHARIIKATQMIMAGQLVNGQNPAFAQREPASLPFGMNASGNALSTGNNLASSSNMAMAQDVPNPPQMQHARSFSDTNFSMNPAANPSPPNMPQQNGGNPNITAQMYKLIEQQRARHQQQQQQLQPQPQPVASNQMLGGNPIHNIAPSTNMLNRLNMPTNMPMPGQMPSEAPRQPVWQGPMIWSGVSAAGKKNIRAYVAAFYMQGAECHEHTWPAEMTLAPTKDNLVSDSELTFWINRHKPAVCQIHPQPNVPDPERNNANFKSLIALLTDRKIFATIAWTTPRGEQTKNALLIPMHGTRLVGAFFALTGLPPDLPKPMPINGISPKPLVNVNGISIPSDMVAQVQSWTPEQRVAFLNAFREKHRPSMQQGQQPQPQPQLQLSSNNGPGFAQNIHPAPNHNLMAAMLAAQRSSGGPPMNMNAPQPSIPATLPRFGMGNQNNFSEEIMQSFVQRTGDGGSNINLQG</sequence>
<feature type="region of interest" description="Disordered" evidence="2">
    <location>
        <begin position="423"/>
        <end position="483"/>
    </location>
</feature>
<evidence type="ECO:0000256" key="2">
    <source>
        <dbReference type="SAM" id="MobiDB-lite"/>
    </source>
</evidence>
<dbReference type="STRING" id="93625.A0A409XM28"/>
<feature type="compositionally biased region" description="Low complexity" evidence="2">
    <location>
        <begin position="716"/>
        <end position="729"/>
    </location>
</feature>
<protein>
    <recommendedName>
        <fullName evidence="5">Mediator of RNA polymerase II transcription subunit 25</fullName>
    </recommendedName>
</protein>
<dbReference type="EMBL" id="NHYD01001238">
    <property type="protein sequence ID" value="PPQ91833.1"/>
    <property type="molecule type" value="Genomic_DNA"/>
</dbReference>
<feature type="region of interest" description="Disordered" evidence="2">
    <location>
        <begin position="215"/>
        <end position="295"/>
    </location>
</feature>
<evidence type="ECO:0008006" key="5">
    <source>
        <dbReference type="Google" id="ProtNLM"/>
    </source>
</evidence>
<comment type="caution">
    <text evidence="3">The sequence shown here is derived from an EMBL/GenBank/DDBJ whole genome shotgun (WGS) entry which is preliminary data.</text>
</comment>
<reference evidence="3 4" key="1">
    <citation type="journal article" date="2018" name="Evol. Lett.">
        <title>Horizontal gene cluster transfer increased hallucinogenic mushroom diversity.</title>
        <authorList>
            <person name="Reynolds H.T."/>
            <person name="Vijayakumar V."/>
            <person name="Gluck-Thaler E."/>
            <person name="Korotkin H.B."/>
            <person name="Matheny P.B."/>
            <person name="Slot J.C."/>
        </authorList>
    </citation>
    <scope>NUCLEOTIDE SEQUENCE [LARGE SCALE GENOMIC DNA]</scope>
    <source>
        <strain evidence="3 4">2631</strain>
    </source>
</reference>
<evidence type="ECO:0000313" key="4">
    <source>
        <dbReference type="Proteomes" id="UP000283269"/>
    </source>
</evidence>
<accession>A0A409XM28</accession>
<dbReference type="AlphaFoldDB" id="A0A409XM28"/>
<keyword evidence="1" id="KW-0175">Coiled coil</keyword>
<feature type="region of interest" description="Disordered" evidence="2">
    <location>
        <begin position="711"/>
        <end position="738"/>
    </location>
</feature>
<gene>
    <name evidence="3" type="ORF">CVT25_000279</name>
</gene>
<organism evidence="3 4">
    <name type="scientific">Psilocybe cyanescens</name>
    <dbReference type="NCBI Taxonomy" id="93625"/>
    <lineage>
        <taxon>Eukaryota</taxon>
        <taxon>Fungi</taxon>
        <taxon>Dikarya</taxon>
        <taxon>Basidiomycota</taxon>
        <taxon>Agaricomycotina</taxon>
        <taxon>Agaricomycetes</taxon>
        <taxon>Agaricomycetidae</taxon>
        <taxon>Agaricales</taxon>
        <taxon>Agaricineae</taxon>
        <taxon>Strophariaceae</taxon>
        <taxon>Psilocybe</taxon>
    </lineage>
</organism>
<dbReference type="Proteomes" id="UP000283269">
    <property type="component" value="Unassembled WGS sequence"/>
</dbReference>
<dbReference type="InParanoid" id="A0A409XM28"/>
<feature type="compositionally biased region" description="Basic and acidic residues" evidence="2">
    <location>
        <begin position="229"/>
        <end position="243"/>
    </location>
</feature>
<proteinExistence type="predicted"/>
<feature type="coiled-coil region" evidence="1">
    <location>
        <begin position="302"/>
        <end position="329"/>
    </location>
</feature>
<dbReference type="OrthoDB" id="7690434at2759"/>
<name>A0A409XM28_PSICY</name>
<keyword evidence="4" id="KW-1185">Reference proteome</keyword>